<feature type="region of interest" description="Disordered" evidence="1">
    <location>
        <begin position="179"/>
        <end position="204"/>
    </location>
</feature>
<sequence>MRQQRERASLPWPSVGQKTTPPPRPAPWWTCFDQSVSGVAICLTSTTKNLNHRWPHINYWQPDPFPAILAPIPIATCPSWLLLPVGAHRYKLVRVCARVLCLCWSGTNSKESPDRFALSFAHTKNIKAGRRSSTSESLCSRGGSVLTLPAMHSMPVTTVAAAILASKRWENLSGKVAESAWSTETEKRNQLSKQETVSGMEKAN</sequence>
<proteinExistence type="predicted"/>
<dbReference type="EMBL" id="BK002260">
    <property type="protein sequence ID" value="DAA03103.1"/>
    <property type="molecule type" value="Genomic_DNA"/>
</dbReference>
<accession>Q6IKV6</accession>
<organism evidence="2">
    <name type="scientific">Drosophila melanogaster</name>
    <name type="common">Fruit fly</name>
    <dbReference type="NCBI Taxonomy" id="7227"/>
    <lineage>
        <taxon>Eukaryota</taxon>
        <taxon>Metazoa</taxon>
        <taxon>Ecdysozoa</taxon>
        <taxon>Arthropoda</taxon>
        <taxon>Hexapoda</taxon>
        <taxon>Insecta</taxon>
        <taxon>Pterygota</taxon>
        <taxon>Neoptera</taxon>
        <taxon>Endopterygota</taxon>
        <taxon>Diptera</taxon>
        <taxon>Brachycera</taxon>
        <taxon>Muscomorpha</taxon>
        <taxon>Ephydroidea</taxon>
        <taxon>Drosophilidae</taxon>
        <taxon>Drosophila</taxon>
        <taxon>Sophophora</taxon>
    </lineage>
</organism>
<evidence type="ECO:0000256" key="1">
    <source>
        <dbReference type="SAM" id="MobiDB-lite"/>
    </source>
</evidence>
<gene>
    <name evidence="2" type="ORF">HDC11348</name>
</gene>
<reference evidence="2" key="1">
    <citation type="journal article" date="2003" name="Genome Biol.">
        <title>An integrated gene annotation and transcriptional profiling approach towards the full gene content of the Drosophila genome.</title>
        <authorList>
            <person name="Hild M."/>
            <person name="Beckmann B."/>
            <person name="Haas S.A."/>
            <person name="Koch B."/>
            <person name="Solovyev V."/>
            <person name="Busold C."/>
            <person name="Fellenberg K."/>
            <person name="Boutros M."/>
            <person name="Vingron M."/>
            <person name="Sauer F."/>
            <person name="Hoheisel J.D."/>
            <person name="Paro R."/>
        </authorList>
    </citation>
    <scope>NUCLEOTIDE SEQUENCE</scope>
</reference>
<dbReference type="AlphaFoldDB" id="Q6IKV6"/>
<protein>
    <submittedName>
        <fullName evidence="2">HDC11348</fullName>
    </submittedName>
</protein>
<evidence type="ECO:0000313" key="2">
    <source>
        <dbReference type="EMBL" id="DAA03103.1"/>
    </source>
</evidence>
<feature type="region of interest" description="Disordered" evidence="1">
    <location>
        <begin position="1"/>
        <end position="25"/>
    </location>
</feature>
<name>Q6IKV6_DROME</name>